<evidence type="ECO:0000313" key="6">
    <source>
        <dbReference type="Proteomes" id="UP001153069"/>
    </source>
</evidence>
<dbReference type="PANTHER" id="PTHR13068">
    <property type="entry name" value="CGI-12 PROTEIN-RELATED"/>
    <property type="match status" value="1"/>
</dbReference>
<evidence type="ECO:0000256" key="4">
    <source>
        <dbReference type="SAM" id="Phobius"/>
    </source>
</evidence>
<dbReference type="AlphaFoldDB" id="A0A9N8D7U7"/>
<accession>A0A9N8D7U7</accession>
<keyword evidence="4" id="KW-0812">Transmembrane</keyword>
<dbReference type="OrthoDB" id="187447at2759"/>
<dbReference type="Pfam" id="PF02536">
    <property type="entry name" value="mTERF"/>
    <property type="match status" value="2"/>
</dbReference>
<comment type="caution">
    <text evidence="5">The sequence shown here is derived from an EMBL/GenBank/DDBJ whole genome shotgun (WGS) entry which is preliminary data.</text>
</comment>
<feature type="transmembrane region" description="Helical" evidence="4">
    <location>
        <begin position="49"/>
        <end position="67"/>
    </location>
</feature>
<dbReference type="GO" id="GO:0003676">
    <property type="term" value="F:nucleic acid binding"/>
    <property type="evidence" value="ECO:0007669"/>
    <property type="project" value="InterPro"/>
</dbReference>
<evidence type="ECO:0000256" key="1">
    <source>
        <dbReference type="ARBA" id="ARBA00007692"/>
    </source>
</evidence>
<evidence type="ECO:0000313" key="5">
    <source>
        <dbReference type="EMBL" id="CAB9498167.1"/>
    </source>
</evidence>
<evidence type="ECO:0000256" key="2">
    <source>
        <dbReference type="ARBA" id="ARBA00022946"/>
    </source>
</evidence>
<dbReference type="EMBL" id="CAICTM010000032">
    <property type="protein sequence ID" value="CAB9498167.1"/>
    <property type="molecule type" value="Genomic_DNA"/>
</dbReference>
<protein>
    <submittedName>
        <fullName evidence="5">Mitochondrial transcription termination</fullName>
    </submittedName>
</protein>
<evidence type="ECO:0000256" key="3">
    <source>
        <dbReference type="SAM" id="MobiDB-lite"/>
    </source>
</evidence>
<comment type="similarity">
    <text evidence="1">Belongs to the mTERF family.</text>
</comment>
<feature type="compositionally biased region" description="Polar residues" evidence="3">
    <location>
        <begin position="1"/>
        <end position="10"/>
    </location>
</feature>
<dbReference type="Gene3D" id="1.25.70.10">
    <property type="entry name" value="Transcription termination factor 3, mitochondrial"/>
    <property type="match status" value="2"/>
</dbReference>
<keyword evidence="6" id="KW-1185">Reference proteome</keyword>
<dbReference type="PANTHER" id="PTHR13068:SF112">
    <property type="entry name" value="TRANSCRIPTION TERMINATION FACTOR 3, MITOCHONDRIAL"/>
    <property type="match status" value="1"/>
</dbReference>
<dbReference type="Proteomes" id="UP001153069">
    <property type="component" value="Unassembled WGS sequence"/>
</dbReference>
<feature type="region of interest" description="Disordered" evidence="3">
    <location>
        <begin position="1"/>
        <end position="27"/>
    </location>
</feature>
<dbReference type="InterPro" id="IPR003690">
    <property type="entry name" value="MTERF"/>
</dbReference>
<dbReference type="InterPro" id="IPR038538">
    <property type="entry name" value="MTERF_sf"/>
</dbReference>
<proteinExistence type="inferred from homology"/>
<organism evidence="5 6">
    <name type="scientific">Seminavis robusta</name>
    <dbReference type="NCBI Taxonomy" id="568900"/>
    <lineage>
        <taxon>Eukaryota</taxon>
        <taxon>Sar</taxon>
        <taxon>Stramenopiles</taxon>
        <taxon>Ochrophyta</taxon>
        <taxon>Bacillariophyta</taxon>
        <taxon>Bacillariophyceae</taxon>
        <taxon>Bacillariophycidae</taxon>
        <taxon>Naviculales</taxon>
        <taxon>Naviculaceae</taxon>
        <taxon>Seminavis</taxon>
    </lineage>
</organism>
<keyword evidence="4" id="KW-0472">Membrane</keyword>
<keyword evidence="2" id="KW-0809">Transit peptide</keyword>
<sequence>MHSTEAQQTAHAMDGTHGSIHGLSQKLKSMGCRRPLATMRARRGERRPTWIFLIHILLVAVLKANGFQTSPKTYHTYRANQIESREWHHPGDRIALHAKRGAPSRTAEIEDQRKKAIRLRLKMTKEEIDSLIQREPTRLLRLAEENTAQTTDWIQEYLDINDKTLKKIVIACPSILGYRITTLEGKMKYYQETLGWSIKDLTKVMAMPTIPIMTYSIEENIEPKLQWFRNTFNATIDDISKVFMKNPVVLHASQNDMGERLEFLQDQLALNSTEAKWKLVCTSPGILVLTKDLLEKKILWFQSSSLGLTKSQAANVIRKQPKLLTMSIKSNLEPTVKWLNHRFGQTETKKLVTVQPSILGFSIHSKLEPQADYIQGTFGLNETELSNMVYKYPAILGYKQTSMGEKIQFYTTCVGSRPETLEFISRNPRLLSASLDNRLIPRWEQVLEFALPERGFTVPISSLASLTNPKWEKYLEKRKG</sequence>
<gene>
    <name evidence="5" type="ORF">SEMRO_32_G021040.1</name>
</gene>
<reference evidence="5" key="1">
    <citation type="submission" date="2020-06" db="EMBL/GenBank/DDBJ databases">
        <authorList>
            <consortium name="Plant Systems Biology data submission"/>
        </authorList>
    </citation>
    <scope>NUCLEOTIDE SEQUENCE</scope>
    <source>
        <strain evidence="5">D6</strain>
    </source>
</reference>
<dbReference type="SMART" id="SM00733">
    <property type="entry name" value="Mterf"/>
    <property type="match status" value="8"/>
</dbReference>
<name>A0A9N8D7U7_9STRA</name>
<keyword evidence="4" id="KW-1133">Transmembrane helix</keyword>